<dbReference type="Pfam" id="PF01850">
    <property type="entry name" value="PIN"/>
    <property type="match status" value="1"/>
</dbReference>
<dbReference type="InterPro" id="IPR029060">
    <property type="entry name" value="PIN-like_dom_sf"/>
</dbReference>
<feature type="domain" description="PIN" evidence="1">
    <location>
        <begin position="3"/>
        <end position="122"/>
    </location>
</feature>
<accession>A0A0A7GE43</accession>
<dbReference type="GeneID" id="24796778"/>
<evidence type="ECO:0000259" key="1">
    <source>
        <dbReference type="Pfam" id="PF01850"/>
    </source>
</evidence>
<dbReference type="RefSeq" id="WP_048090408.1">
    <property type="nucleotide sequence ID" value="NZ_CP009552.1"/>
</dbReference>
<gene>
    <name evidence="2" type="ORF">GACE_0179</name>
</gene>
<dbReference type="EMBL" id="CP009552">
    <property type="protein sequence ID" value="AIY89236.1"/>
    <property type="molecule type" value="Genomic_DNA"/>
</dbReference>
<dbReference type="CDD" id="cd18689">
    <property type="entry name" value="PIN_VapC-like"/>
    <property type="match status" value="1"/>
</dbReference>
<dbReference type="Proteomes" id="UP000030624">
    <property type="component" value="Chromosome"/>
</dbReference>
<dbReference type="eggNOG" id="arCOG02222">
    <property type="taxonomic scope" value="Archaea"/>
</dbReference>
<dbReference type="AlphaFoldDB" id="A0A0A7GE43"/>
<dbReference type="InterPro" id="IPR002716">
    <property type="entry name" value="PIN_dom"/>
</dbReference>
<evidence type="ECO:0000313" key="3">
    <source>
        <dbReference type="Proteomes" id="UP000030624"/>
    </source>
</evidence>
<name>A0A0A7GE43_GEOAI</name>
<reference evidence="2 3" key="1">
    <citation type="journal article" date="2015" name="Appl. Environ. Microbiol.">
        <title>The Geoglobus acetivorans genome: Fe(III) reduction, acetate utilization, autotrophic growth, and degradation of aromatic compounds in a hyperthermophilic archaeon.</title>
        <authorList>
            <person name="Mardanov A.V."/>
            <person name="Slododkina G.B."/>
            <person name="Slobodkin A.I."/>
            <person name="Beletsky A.V."/>
            <person name="Gavrilov S.N."/>
            <person name="Kublanov I.V."/>
            <person name="Bonch-Osmolovskaya E.A."/>
            <person name="Skryabin K.G."/>
            <person name="Ravin N.V."/>
        </authorList>
    </citation>
    <scope>NUCLEOTIDE SEQUENCE [LARGE SCALE GENOMIC DNA]</scope>
    <source>
        <strain evidence="2 3">SBH6</strain>
    </source>
</reference>
<protein>
    <recommendedName>
        <fullName evidence="1">PIN domain-containing protein</fullName>
    </recommendedName>
</protein>
<organism evidence="2 3">
    <name type="scientific">Geoglobus acetivorans</name>
    <dbReference type="NCBI Taxonomy" id="565033"/>
    <lineage>
        <taxon>Archaea</taxon>
        <taxon>Methanobacteriati</taxon>
        <taxon>Methanobacteriota</taxon>
        <taxon>Archaeoglobi</taxon>
        <taxon>Archaeoglobales</taxon>
        <taxon>Archaeoglobaceae</taxon>
        <taxon>Geoglobus</taxon>
    </lineage>
</organism>
<dbReference type="KEGG" id="gac:GACE_0179"/>
<dbReference type="STRING" id="565033.GACE_0179"/>
<sequence length="130" mass="14455">MNYVLDAFAVLTYIGDEEGADKVEELLHKAENGEIKLIMNYVNLGEVYYIIAREFGVSKANEAMAVIKRWGMEFAGVDESLSLTAARIKAMHSLSYADAFVVATAIGRNGIIVTGDREFEGVYPDILWIR</sequence>
<evidence type="ECO:0000313" key="2">
    <source>
        <dbReference type="EMBL" id="AIY89236.1"/>
    </source>
</evidence>
<dbReference type="HOGENOM" id="CLU_135601_1_1_2"/>
<dbReference type="SUPFAM" id="SSF88723">
    <property type="entry name" value="PIN domain-like"/>
    <property type="match status" value="1"/>
</dbReference>
<proteinExistence type="predicted"/>
<dbReference type="Gene3D" id="3.40.50.1010">
    <property type="entry name" value="5'-nuclease"/>
    <property type="match status" value="1"/>
</dbReference>